<accession>A0ABT4BXD4</accession>
<evidence type="ECO:0000313" key="2">
    <source>
        <dbReference type="EMBL" id="MCY1714985.1"/>
    </source>
</evidence>
<sequence length="160" mass="17153">MKYHFSLPQLPDTAIDVEKSYWSGKKSVWANGKACAQAAHSSRRAPKFIIPVPDGTEKVLGITPSPFFDDGLTVSLDGATIPITAPLKWYEYIMGCLPVFLVFIGGAIGGLIGGIGACCNFKIVRGSLSMPLKILAALGVTLIAAALYFVFAFLFMKVVH</sequence>
<evidence type="ECO:0000256" key="1">
    <source>
        <dbReference type="SAM" id="Phobius"/>
    </source>
</evidence>
<comment type="caution">
    <text evidence="2">The sequence shown here is derived from an EMBL/GenBank/DDBJ whole genome shotgun (WGS) entry which is preliminary data.</text>
</comment>
<keyword evidence="1" id="KW-0812">Transmembrane</keyword>
<keyword evidence="1" id="KW-0472">Membrane</keyword>
<name>A0ABT4BXD4_9FIRM</name>
<evidence type="ECO:0000313" key="3">
    <source>
        <dbReference type="Proteomes" id="UP001082703"/>
    </source>
</evidence>
<proteinExistence type="predicted"/>
<feature type="transmembrane region" description="Helical" evidence="1">
    <location>
        <begin position="92"/>
        <end position="113"/>
    </location>
</feature>
<dbReference type="RefSeq" id="WP_268059044.1">
    <property type="nucleotide sequence ID" value="NZ_JAPOHA010000013.1"/>
</dbReference>
<protein>
    <submittedName>
        <fullName evidence="2">Uncharacterized protein</fullName>
    </submittedName>
</protein>
<dbReference type="Proteomes" id="UP001082703">
    <property type="component" value="Unassembled WGS sequence"/>
</dbReference>
<gene>
    <name evidence="2" type="ORF">OUY18_12050</name>
</gene>
<feature type="transmembrane region" description="Helical" evidence="1">
    <location>
        <begin position="134"/>
        <end position="156"/>
    </location>
</feature>
<dbReference type="EMBL" id="JAPOHA010000013">
    <property type="protein sequence ID" value="MCY1714985.1"/>
    <property type="molecule type" value="Genomic_DNA"/>
</dbReference>
<reference evidence="2 3" key="1">
    <citation type="submission" date="2022-11" db="EMBL/GenBank/DDBJ databases">
        <authorList>
            <person name="Caiyu Z."/>
        </authorList>
    </citation>
    <scope>NUCLEOTIDE SEQUENCE [LARGE SCALE GENOMIC DNA]</scope>
    <source>
        <strain evidence="2 3">YR-4</strain>
    </source>
</reference>
<keyword evidence="3" id="KW-1185">Reference proteome</keyword>
<keyword evidence="1" id="KW-1133">Transmembrane helix</keyword>
<organism evidence="2 3">
    <name type="scientific">Caproiciproducens galactitolivorans</name>
    <dbReference type="NCBI Taxonomy" id="642589"/>
    <lineage>
        <taxon>Bacteria</taxon>
        <taxon>Bacillati</taxon>
        <taxon>Bacillota</taxon>
        <taxon>Clostridia</taxon>
        <taxon>Eubacteriales</taxon>
        <taxon>Acutalibacteraceae</taxon>
        <taxon>Caproiciproducens</taxon>
    </lineage>
</organism>